<keyword evidence="10" id="KW-1185">Reference proteome</keyword>
<dbReference type="Gene3D" id="1.20.1540.10">
    <property type="entry name" value="Rhomboid-like"/>
    <property type="match status" value="1"/>
</dbReference>
<gene>
    <name evidence="9" type="ORF">GCM10011410_15930</name>
</gene>
<dbReference type="PANTHER" id="PTHR43731:SF14">
    <property type="entry name" value="PRESENILIN-ASSOCIATED RHOMBOID-LIKE PROTEIN, MITOCHONDRIAL"/>
    <property type="match status" value="1"/>
</dbReference>
<dbReference type="Proteomes" id="UP000641514">
    <property type="component" value="Unassembled WGS sequence"/>
</dbReference>
<dbReference type="PANTHER" id="PTHR43731">
    <property type="entry name" value="RHOMBOID PROTEASE"/>
    <property type="match status" value="1"/>
</dbReference>
<protein>
    <recommendedName>
        <fullName evidence="8">Peptidase S54 rhomboid domain-containing protein</fullName>
    </recommendedName>
</protein>
<evidence type="ECO:0000313" key="10">
    <source>
        <dbReference type="Proteomes" id="UP000641514"/>
    </source>
</evidence>
<feature type="transmembrane region" description="Helical" evidence="7">
    <location>
        <begin position="119"/>
        <end position="139"/>
    </location>
</feature>
<dbReference type="SUPFAM" id="SSF144091">
    <property type="entry name" value="Rhomboid-like"/>
    <property type="match status" value="1"/>
</dbReference>
<dbReference type="EMBL" id="BMJH01000001">
    <property type="protein sequence ID" value="GGC64244.1"/>
    <property type="molecule type" value="Genomic_DNA"/>
</dbReference>
<dbReference type="Pfam" id="PF01694">
    <property type="entry name" value="Rhomboid"/>
    <property type="match status" value="1"/>
</dbReference>
<feature type="transmembrane region" description="Helical" evidence="7">
    <location>
        <begin position="203"/>
        <end position="224"/>
    </location>
</feature>
<feature type="domain" description="Peptidase S54 rhomboid" evidence="8">
    <location>
        <begin position="53"/>
        <end position="183"/>
    </location>
</feature>
<reference evidence="9" key="1">
    <citation type="journal article" date="2014" name="Int. J. Syst. Evol. Microbiol.">
        <title>Complete genome sequence of Corynebacterium casei LMG S-19264T (=DSM 44701T), isolated from a smear-ripened cheese.</title>
        <authorList>
            <consortium name="US DOE Joint Genome Institute (JGI-PGF)"/>
            <person name="Walter F."/>
            <person name="Albersmeier A."/>
            <person name="Kalinowski J."/>
            <person name="Ruckert C."/>
        </authorList>
    </citation>
    <scope>NUCLEOTIDE SEQUENCE</scope>
    <source>
        <strain evidence="9">CGMCC 1.15478</strain>
    </source>
</reference>
<keyword evidence="3 7" id="KW-0812">Transmembrane</keyword>
<keyword evidence="6 7" id="KW-0472">Membrane</keyword>
<organism evidence="9 10">
    <name type="scientific">Hoyosella rhizosphaerae</name>
    <dbReference type="NCBI Taxonomy" id="1755582"/>
    <lineage>
        <taxon>Bacteria</taxon>
        <taxon>Bacillati</taxon>
        <taxon>Actinomycetota</taxon>
        <taxon>Actinomycetes</taxon>
        <taxon>Mycobacteriales</taxon>
        <taxon>Hoyosellaceae</taxon>
        <taxon>Hoyosella</taxon>
    </lineage>
</organism>
<evidence type="ECO:0000256" key="6">
    <source>
        <dbReference type="ARBA" id="ARBA00023136"/>
    </source>
</evidence>
<evidence type="ECO:0000256" key="1">
    <source>
        <dbReference type="ARBA" id="ARBA00004141"/>
    </source>
</evidence>
<comment type="subcellular location">
    <subcellularLocation>
        <location evidence="1">Membrane</location>
        <topology evidence="1">Multi-pass membrane protein</topology>
    </subcellularLocation>
</comment>
<evidence type="ECO:0000256" key="2">
    <source>
        <dbReference type="ARBA" id="ARBA00009045"/>
    </source>
</evidence>
<evidence type="ECO:0000256" key="7">
    <source>
        <dbReference type="SAM" id="Phobius"/>
    </source>
</evidence>
<comment type="caution">
    <text evidence="9">The sequence shown here is derived from an EMBL/GenBank/DDBJ whole genome shotgun (WGS) entry which is preliminary data.</text>
</comment>
<comment type="similarity">
    <text evidence="2">Belongs to the peptidase S54 family.</text>
</comment>
<name>A0A916XCU7_9ACTN</name>
<accession>A0A916XCU7</accession>
<evidence type="ECO:0000256" key="4">
    <source>
        <dbReference type="ARBA" id="ARBA00022801"/>
    </source>
</evidence>
<feature type="transmembrane region" description="Helical" evidence="7">
    <location>
        <begin position="62"/>
        <end position="82"/>
    </location>
</feature>
<dbReference type="InterPro" id="IPR035952">
    <property type="entry name" value="Rhomboid-like_sf"/>
</dbReference>
<dbReference type="InterPro" id="IPR022764">
    <property type="entry name" value="Peptidase_S54_rhomboid_dom"/>
</dbReference>
<keyword evidence="5 7" id="KW-1133">Transmembrane helix</keyword>
<dbReference type="AlphaFoldDB" id="A0A916XCU7"/>
<evidence type="ECO:0000256" key="5">
    <source>
        <dbReference type="ARBA" id="ARBA00022989"/>
    </source>
</evidence>
<keyword evidence="4" id="KW-0378">Hydrolase</keyword>
<feature type="transmembrane region" description="Helical" evidence="7">
    <location>
        <begin position="94"/>
        <end position="113"/>
    </location>
</feature>
<proteinExistence type="inferred from homology"/>
<sequence>MTKTRPTVTLSLIAVNVVVFLLTAAQAGNIAVNYRGSGIFDAFVLFSPLVALGEFERLVGSGFLHIGPLHLAVNMFALYIVGREVEIVLGKWRYIAVYGISLLGGSAAVMWMQAAVPTAGASGAVFGLFGALAIILLRLRQNATGVFVIIGINIFISVTIPGISLWGHLGGLATGAVAAAGLLYAPGWISRKGSLTAERASRIGIIALASVAIVVLASIAVRILELRGLMANIYGA</sequence>
<feature type="transmembrane region" description="Helical" evidence="7">
    <location>
        <begin position="172"/>
        <end position="191"/>
    </location>
</feature>
<evidence type="ECO:0000313" key="9">
    <source>
        <dbReference type="EMBL" id="GGC64244.1"/>
    </source>
</evidence>
<evidence type="ECO:0000259" key="8">
    <source>
        <dbReference type="Pfam" id="PF01694"/>
    </source>
</evidence>
<dbReference type="GO" id="GO:0004252">
    <property type="term" value="F:serine-type endopeptidase activity"/>
    <property type="evidence" value="ECO:0007669"/>
    <property type="project" value="InterPro"/>
</dbReference>
<dbReference type="InterPro" id="IPR050925">
    <property type="entry name" value="Rhomboid_protease_S54"/>
</dbReference>
<evidence type="ECO:0000256" key="3">
    <source>
        <dbReference type="ARBA" id="ARBA00022692"/>
    </source>
</evidence>
<dbReference type="GO" id="GO:0016020">
    <property type="term" value="C:membrane"/>
    <property type="evidence" value="ECO:0007669"/>
    <property type="project" value="UniProtKB-SubCell"/>
</dbReference>
<reference evidence="9" key="2">
    <citation type="submission" date="2020-09" db="EMBL/GenBank/DDBJ databases">
        <authorList>
            <person name="Sun Q."/>
            <person name="Zhou Y."/>
        </authorList>
    </citation>
    <scope>NUCLEOTIDE SEQUENCE</scope>
    <source>
        <strain evidence="9">CGMCC 1.15478</strain>
    </source>
</reference>
<feature type="transmembrane region" description="Helical" evidence="7">
    <location>
        <begin position="146"/>
        <end position="166"/>
    </location>
</feature>